<keyword evidence="5" id="KW-1185">Reference proteome</keyword>
<dbReference type="SUPFAM" id="SSF53720">
    <property type="entry name" value="ALDH-like"/>
    <property type="match status" value="1"/>
</dbReference>
<dbReference type="PANTHER" id="PTHR43570:SF16">
    <property type="entry name" value="ALDEHYDE DEHYDROGENASE TYPE III, ISOFORM Q"/>
    <property type="match status" value="1"/>
</dbReference>
<dbReference type="InterPro" id="IPR012394">
    <property type="entry name" value="Aldehyde_DH_NAD(P)"/>
</dbReference>
<comment type="caution">
    <text evidence="4">The sequence shown here is derived from an EMBL/GenBank/DDBJ whole genome shotgun (WGS) entry which is preliminary data.</text>
</comment>
<keyword evidence="1" id="KW-0560">Oxidoreductase</keyword>
<dbReference type="EMBL" id="JACGCI010000002">
    <property type="protein sequence ID" value="KAF6765634.1"/>
    <property type="molecule type" value="Genomic_DNA"/>
</dbReference>
<evidence type="ECO:0000256" key="3">
    <source>
        <dbReference type="SAM" id="MobiDB-lite"/>
    </source>
</evidence>
<dbReference type="OrthoDB" id="440325at2759"/>
<protein>
    <submittedName>
        <fullName evidence="4">Uncharacterized protein</fullName>
    </submittedName>
</protein>
<evidence type="ECO:0000313" key="5">
    <source>
        <dbReference type="Proteomes" id="UP000521943"/>
    </source>
</evidence>
<dbReference type="GO" id="GO:0006081">
    <property type="term" value="P:aldehyde metabolic process"/>
    <property type="evidence" value="ECO:0007669"/>
    <property type="project" value="InterPro"/>
</dbReference>
<gene>
    <name evidence="4" type="ORF">DFP72DRAFT_839459</name>
</gene>
<dbReference type="AlphaFoldDB" id="A0A8H6MGG8"/>
<feature type="region of interest" description="Disordered" evidence="3">
    <location>
        <begin position="1"/>
        <end position="20"/>
    </location>
</feature>
<dbReference type="Proteomes" id="UP000521943">
    <property type="component" value="Unassembled WGS sequence"/>
</dbReference>
<dbReference type="GO" id="GO:0004029">
    <property type="term" value="F:aldehyde dehydrogenase (NAD+) activity"/>
    <property type="evidence" value="ECO:0007669"/>
    <property type="project" value="TreeGrafter"/>
</dbReference>
<evidence type="ECO:0000256" key="2">
    <source>
        <dbReference type="PROSITE-ProRule" id="PRU10007"/>
    </source>
</evidence>
<organism evidence="4 5">
    <name type="scientific">Ephemerocybe angulata</name>
    <dbReference type="NCBI Taxonomy" id="980116"/>
    <lineage>
        <taxon>Eukaryota</taxon>
        <taxon>Fungi</taxon>
        <taxon>Dikarya</taxon>
        <taxon>Basidiomycota</taxon>
        <taxon>Agaricomycotina</taxon>
        <taxon>Agaricomycetes</taxon>
        <taxon>Agaricomycetidae</taxon>
        <taxon>Agaricales</taxon>
        <taxon>Agaricineae</taxon>
        <taxon>Psathyrellaceae</taxon>
        <taxon>Ephemerocybe</taxon>
    </lineage>
</organism>
<dbReference type="Gene3D" id="3.40.605.10">
    <property type="entry name" value="Aldehyde Dehydrogenase, Chain A, domain 1"/>
    <property type="match status" value="1"/>
</dbReference>
<dbReference type="InterPro" id="IPR016161">
    <property type="entry name" value="Ald_DH/histidinol_DH"/>
</dbReference>
<proteinExistence type="predicted"/>
<dbReference type="GO" id="GO:0005737">
    <property type="term" value="C:cytoplasm"/>
    <property type="evidence" value="ECO:0007669"/>
    <property type="project" value="TreeGrafter"/>
</dbReference>
<evidence type="ECO:0000313" key="4">
    <source>
        <dbReference type="EMBL" id="KAF6765634.1"/>
    </source>
</evidence>
<sequence>MARRPNGEPRSYDGRDRGSHWTRPRELEAWVCGGGKEEIGEDVVGGWQEARKARVKKAKGVVLITSLTNEPGCPSLNKPSEVVPTFSKHLSELVPKYLDHAAYHVALGGAPEITKILELKWARIARTISAAAVGKHLTSMTLELGGKSPVIFNGANLGKGVCAFRRAFGFEFGFEVVRLFVELGFEPFRSGCFDIGSVVRLGTRETEMVHRLQTWDAGGGALRDLGLTGDRSGGGDVRAGLDDEAGWIRCNLRGHGLRPFLSFSLDEIPFGGVDESGYGKQPLKYTFEEFVCLRSVLEFSSGLLVPVFDFRCSTSELGRVEALTFGGRYPPSSKETLELLEGCSKVRIPSVEELGGKVNEMEQALAASGLGGSESLTYGHSSCSAKPRGGGRRTGGVIAEGRIYSSN</sequence>
<dbReference type="InterPro" id="IPR016162">
    <property type="entry name" value="Ald_DH_N"/>
</dbReference>
<feature type="active site" evidence="2">
    <location>
        <position position="143"/>
    </location>
</feature>
<evidence type="ECO:0000256" key="1">
    <source>
        <dbReference type="ARBA" id="ARBA00023002"/>
    </source>
</evidence>
<dbReference type="PANTHER" id="PTHR43570">
    <property type="entry name" value="ALDEHYDE DEHYDROGENASE"/>
    <property type="match status" value="1"/>
</dbReference>
<dbReference type="InterPro" id="IPR029510">
    <property type="entry name" value="Ald_DH_CS_GLU"/>
</dbReference>
<accession>A0A8H6MGG8</accession>
<name>A0A8H6MGG8_9AGAR</name>
<reference evidence="4 5" key="1">
    <citation type="submission" date="2020-07" db="EMBL/GenBank/DDBJ databases">
        <title>Comparative genomics of pyrophilous fungi reveals a link between fire events and developmental genes.</title>
        <authorList>
            <consortium name="DOE Joint Genome Institute"/>
            <person name="Steindorff A.S."/>
            <person name="Carver A."/>
            <person name="Calhoun S."/>
            <person name="Stillman K."/>
            <person name="Liu H."/>
            <person name="Lipzen A."/>
            <person name="Pangilinan J."/>
            <person name="Labutti K."/>
            <person name="Bruns T.D."/>
            <person name="Grigoriev I.V."/>
        </authorList>
    </citation>
    <scope>NUCLEOTIDE SEQUENCE [LARGE SCALE GENOMIC DNA]</scope>
    <source>
        <strain evidence="4 5">CBS 144469</strain>
    </source>
</reference>
<dbReference type="PROSITE" id="PS00687">
    <property type="entry name" value="ALDEHYDE_DEHYDR_GLU"/>
    <property type="match status" value="1"/>
</dbReference>